<comment type="caution">
    <text evidence="2">The sequence shown here is derived from an EMBL/GenBank/DDBJ whole genome shotgun (WGS) entry which is preliminary data.</text>
</comment>
<feature type="region of interest" description="Disordered" evidence="1">
    <location>
        <begin position="62"/>
        <end position="116"/>
    </location>
</feature>
<feature type="compositionally biased region" description="Basic and acidic residues" evidence="1">
    <location>
        <begin position="8"/>
        <end position="17"/>
    </location>
</feature>
<feature type="compositionally biased region" description="Gly residues" evidence="1">
    <location>
        <begin position="80"/>
        <end position="93"/>
    </location>
</feature>
<evidence type="ECO:0000313" key="2">
    <source>
        <dbReference type="EMBL" id="GFS00349.1"/>
    </source>
</evidence>
<protein>
    <recommendedName>
        <fullName evidence="4">FLYWCH-type domain-containing protein</fullName>
    </recommendedName>
</protein>
<evidence type="ECO:0000256" key="1">
    <source>
        <dbReference type="SAM" id="MobiDB-lite"/>
    </source>
</evidence>
<gene>
    <name evidence="2" type="ORF">ElyMa_002812200</name>
</gene>
<evidence type="ECO:0000313" key="3">
    <source>
        <dbReference type="Proteomes" id="UP000762676"/>
    </source>
</evidence>
<feature type="region of interest" description="Disordered" evidence="1">
    <location>
        <begin position="1"/>
        <end position="43"/>
    </location>
</feature>
<keyword evidence="3" id="KW-1185">Reference proteome</keyword>
<dbReference type="Proteomes" id="UP000762676">
    <property type="component" value="Unassembled WGS sequence"/>
</dbReference>
<accession>A0AAV4HR15</accession>
<organism evidence="2 3">
    <name type="scientific">Elysia marginata</name>
    <dbReference type="NCBI Taxonomy" id="1093978"/>
    <lineage>
        <taxon>Eukaryota</taxon>
        <taxon>Metazoa</taxon>
        <taxon>Spiralia</taxon>
        <taxon>Lophotrochozoa</taxon>
        <taxon>Mollusca</taxon>
        <taxon>Gastropoda</taxon>
        <taxon>Heterobranchia</taxon>
        <taxon>Euthyneura</taxon>
        <taxon>Panpulmonata</taxon>
        <taxon>Sacoglossa</taxon>
        <taxon>Placobranchoidea</taxon>
        <taxon>Plakobranchidae</taxon>
        <taxon>Elysia</taxon>
    </lineage>
</organism>
<evidence type="ECO:0008006" key="4">
    <source>
        <dbReference type="Google" id="ProtNLM"/>
    </source>
</evidence>
<dbReference type="EMBL" id="BMAT01005833">
    <property type="protein sequence ID" value="GFS00349.1"/>
    <property type="molecule type" value="Genomic_DNA"/>
</dbReference>
<dbReference type="AlphaFoldDB" id="A0AAV4HR15"/>
<name>A0AAV4HR15_9GAST</name>
<proteinExistence type="predicted"/>
<reference evidence="2 3" key="1">
    <citation type="journal article" date="2021" name="Elife">
        <title>Chloroplast acquisition without the gene transfer in kleptoplastic sea slugs, Plakobranchus ocellatus.</title>
        <authorList>
            <person name="Maeda T."/>
            <person name="Takahashi S."/>
            <person name="Yoshida T."/>
            <person name="Shimamura S."/>
            <person name="Takaki Y."/>
            <person name="Nagai Y."/>
            <person name="Toyoda A."/>
            <person name="Suzuki Y."/>
            <person name="Arimoto A."/>
            <person name="Ishii H."/>
            <person name="Satoh N."/>
            <person name="Nishiyama T."/>
            <person name="Hasebe M."/>
            <person name="Maruyama T."/>
            <person name="Minagawa J."/>
            <person name="Obokata J."/>
            <person name="Shigenobu S."/>
        </authorList>
    </citation>
    <scope>NUCLEOTIDE SEQUENCE [LARGE SCALE GENOMIC DNA]</scope>
</reference>
<sequence length="175" mass="19220">MFCICSIEPDKQPEPKLTRKTAAARAAAPSEHPHVEDDTQETVSIVQHVPDSSETAVLNTIAAKGPRAETESQQLHIPGDGHGQAAGDGGTGPDGDDQTSTERWGGGTSIFRDRRDKTWKTCQKSYNNTRNSSNRLIKGKHWQKHTRKKQYNLKIISPQISPTIEVALDNEGPEV</sequence>